<gene>
    <name evidence="2" type="ORF">OIDMADRAFT_35329</name>
</gene>
<reference evidence="3" key="2">
    <citation type="submission" date="2015-01" db="EMBL/GenBank/DDBJ databases">
        <title>Evolutionary Origins and Diversification of the Mycorrhizal Mutualists.</title>
        <authorList>
            <consortium name="DOE Joint Genome Institute"/>
            <consortium name="Mycorrhizal Genomics Consortium"/>
            <person name="Kohler A."/>
            <person name="Kuo A."/>
            <person name="Nagy L.G."/>
            <person name="Floudas D."/>
            <person name="Copeland A."/>
            <person name="Barry K.W."/>
            <person name="Cichocki N."/>
            <person name="Veneault-Fourrey C."/>
            <person name="LaButti K."/>
            <person name="Lindquist E.A."/>
            <person name="Lipzen A."/>
            <person name="Lundell T."/>
            <person name="Morin E."/>
            <person name="Murat C."/>
            <person name="Riley R."/>
            <person name="Ohm R."/>
            <person name="Sun H."/>
            <person name="Tunlid A."/>
            <person name="Henrissat B."/>
            <person name="Grigoriev I.V."/>
            <person name="Hibbett D.S."/>
            <person name="Martin F."/>
        </authorList>
    </citation>
    <scope>NUCLEOTIDE SEQUENCE [LARGE SCALE GENOMIC DNA]</scope>
    <source>
        <strain evidence="3">Zn</strain>
    </source>
</reference>
<keyword evidence="3" id="KW-1185">Reference proteome</keyword>
<dbReference type="Gene3D" id="3.10.450.50">
    <property type="match status" value="1"/>
</dbReference>
<proteinExistence type="predicted"/>
<dbReference type="Pfam" id="PF13577">
    <property type="entry name" value="SnoaL_4"/>
    <property type="match status" value="1"/>
</dbReference>
<feature type="domain" description="SnoaL-like" evidence="1">
    <location>
        <begin position="19"/>
        <end position="150"/>
    </location>
</feature>
<organism evidence="2 3">
    <name type="scientific">Oidiodendron maius (strain Zn)</name>
    <dbReference type="NCBI Taxonomy" id="913774"/>
    <lineage>
        <taxon>Eukaryota</taxon>
        <taxon>Fungi</taxon>
        <taxon>Dikarya</taxon>
        <taxon>Ascomycota</taxon>
        <taxon>Pezizomycotina</taxon>
        <taxon>Leotiomycetes</taxon>
        <taxon>Leotiomycetes incertae sedis</taxon>
        <taxon>Myxotrichaceae</taxon>
        <taxon>Oidiodendron</taxon>
    </lineage>
</organism>
<sequence length="173" mass="19780">MSGSDSKSLESRLMERIQILEDRQEILELLMTHPLAIDGGGTDFLLSKWTEDSLVDRPYDPEHHSGPYEGVYGKDVMHEEAKSPELAALRKTGICHFDTSPAIRLVGDAAHASNYLQLFTLEGQSYRLRFILISRWELRHEHGEWKITKRVIWPVGDEETTRLALESLPSQHT</sequence>
<name>A0A0C3C4N7_OIDMZ</name>
<dbReference type="AlphaFoldDB" id="A0A0C3C4N7"/>
<evidence type="ECO:0000313" key="3">
    <source>
        <dbReference type="Proteomes" id="UP000054321"/>
    </source>
</evidence>
<dbReference type="InterPro" id="IPR037401">
    <property type="entry name" value="SnoaL-like"/>
</dbReference>
<evidence type="ECO:0000259" key="1">
    <source>
        <dbReference type="Pfam" id="PF13577"/>
    </source>
</evidence>
<dbReference type="SUPFAM" id="SSF54427">
    <property type="entry name" value="NTF2-like"/>
    <property type="match status" value="1"/>
</dbReference>
<evidence type="ECO:0000313" key="2">
    <source>
        <dbReference type="EMBL" id="KIM93868.1"/>
    </source>
</evidence>
<protein>
    <recommendedName>
        <fullName evidence="1">SnoaL-like domain-containing protein</fullName>
    </recommendedName>
</protein>
<dbReference type="OrthoDB" id="10333305at2759"/>
<dbReference type="Proteomes" id="UP000054321">
    <property type="component" value="Unassembled WGS sequence"/>
</dbReference>
<reference evidence="2 3" key="1">
    <citation type="submission" date="2014-04" db="EMBL/GenBank/DDBJ databases">
        <authorList>
            <consortium name="DOE Joint Genome Institute"/>
            <person name="Kuo A."/>
            <person name="Martino E."/>
            <person name="Perotto S."/>
            <person name="Kohler A."/>
            <person name="Nagy L.G."/>
            <person name="Floudas D."/>
            <person name="Copeland A."/>
            <person name="Barry K.W."/>
            <person name="Cichocki N."/>
            <person name="Veneault-Fourrey C."/>
            <person name="LaButti K."/>
            <person name="Lindquist E.A."/>
            <person name="Lipzen A."/>
            <person name="Lundell T."/>
            <person name="Morin E."/>
            <person name="Murat C."/>
            <person name="Sun H."/>
            <person name="Tunlid A."/>
            <person name="Henrissat B."/>
            <person name="Grigoriev I.V."/>
            <person name="Hibbett D.S."/>
            <person name="Martin F."/>
            <person name="Nordberg H.P."/>
            <person name="Cantor M.N."/>
            <person name="Hua S.X."/>
        </authorList>
    </citation>
    <scope>NUCLEOTIDE SEQUENCE [LARGE SCALE GENOMIC DNA]</scope>
    <source>
        <strain evidence="2 3">Zn</strain>
    </source>
</reference>
<dbReference type="HOGENOM" id="CLU_128158_0_0_1"/>
<accession>A0A0C3C4N7</accession>
<dbReference type="InterPro" id="IPR032710">
    <property type="entry name" value="NTF2-like_dom_sf"/>
</dbReference>
<dbReference type="InParanoid" id="A0A0C3C4N7"/>
<dbReference type="EMBL" id="KN832892">
    <property type="protein sequence ID" value="KIM93868.1"/>
    <property type="molecule type" value="Genomic_DNA"/>
</dbReference>